<proteinExistence type="predicted"/>
<organism evidence="2 3">
    <name type="scientific">Desmophyllum pertusum</name>
    <dbReference type="NCBI Taxonomy" id="174260"/>
    <lineage>
        <taxon>Eukaryota</taxon>
        <taxon>Metazoa</taxon>
        <taxon>Cnidaria</taxon>
        <taxon>Anthozoa</taxon>
        <taxon>Hexacorallia</taxon>
        <taxon>Scleractinia</taxon>
        <taxon>Caryophylliina</taxon>
        <taxon>Caryophylliidae</taxon>
        <taxon>Desmophyllum</taxon>
    </lineage>
</organism>
<dbReference type="AlphaFoldDB" id="A0A9X0A4N1"/>
<feature type="compositionally biased region" description="Basic and acidic residues" evidence="1">
    <location>
        <begin position="37"/>
        <end position="48"/>
    </location>
</feature>
<keyword evidence="3" id="KW-1185">Reference proteome</keyword>
<dbReference type="Proteomes" id="UP001163046">
    <property type="component" value="Unassembled WGS sequence"/>
</dbReference>
<evidence type="ECO:0000256" key="1">
    <source>
        <dbReference type="SAM" id="MobiDB-lite"/>
    </source>
</evidence>
<feature type="region of interest" description="Disordered" evidence="1">
    <location>
        <begin position="33"/>
        <end position="55"/>
    </location>
</feature>
<name>A0A9X0A4N1_9CNID</name>
<evidence type="ECO:0000313" key="2">
    <source>
        <dbReference type="EMBL" id="KAJ7391539.1"/>
    </source>
</evidence>
<reference evidence="2" key="1">
    <citation type="submission" date="2023-01" db="EMBL/GenBank/DDBJ databases">
        <title>Genome assembly of the deep-sea coral Lophelia pertusa.</title>
        <authorList>
            <person name="Herrera S."/>
            <person name="Cordes E."/>
        </authorList>
    </citation>
    <scope>NUCLEOTIDE SEQUENCE</scope>
    <source>
        <strain evidence="2">USNM1676648</strain>
        <tissue evidence="2">Polyp</tissue>
    </source>
</reference>
<comment type="caution">
    <text evidence="2">The sequence shown here is derived from an EMBL/GenBank/DDBJ whole genome shotgun (WGS) entry which is preliminary data.</text>
</comment>
<dbReference type="EMBL" id="MU825405">
    <property type="protein sequence ID" value="KAJ7391539.1"/>
    <property type="molecule type" value="Genomic_DNA"/>
</dbReference>
<sequence>MADGEAGKILVDLTRLQDDDVVDLTESPEKKFKRNCVHQEHSDTKSDSSDDLPSVLGEISDNLPSVLGSGTLPFDIDGDKVFKLRYNANSPANSTSDGRPWNAYFNSKRSGFNGIRRRASCKGSPKCSDQMCWYKRQYGKENNVNFGSCPAVKVLEVSEGKQWVIVYHRHNHTCTAINKGVSKKVKDDAAGAFQKSRQLKPKRYVNDRIITAIEQGTSNEEVRKVAESLVNNVAVSNIKASAKAEMDSSGHNVDDVGKYRDQVCQKLGDPFLIYKVHNKSLDPSQPSFVFKNSREQMQIAVDMDRQRNNPLIEEYCHLDGNHKRCAGYKTITLWLYHPFL</sequence>
<accession>A0A9X0A4N1</accession>
<protein>
    <submittedName>
        <fullName evidence="2">Uncharacterized protein</fullName>
    </submittedName>
</protein>
<gene>
    <name evidence="2" type="ORF">OS493_017233</name>
</gene>
<evidence type="ECO:0000313" key="3">
    <source>
        <dbReference type="Proteomes" id="UP001163046"/>
    </source>
</evidence>